<dbReference type="OrthoDB" id="5786415at2"/>
<sequence length="177" mass="18937">MTYTRTRGFTMIELVAVIVLVGILAAFAAPRFISNESFDARTFADQNMSMLRYAQKLAIAQNRPVFAVLSANRIALCFNTACDEANRVLAPAGANSGSSATVAQCGAPATWFCEGRPNNVSYTMLPAYPVLYFNALGRPFLNGNVDPVSTFAGLNIEIAGGGNTRNVVVEAETGYVH</sequence>
<protein>
    <submittedName>
        <fullName evidence="1">MSHA pilin protein MshC</fullName>
    </submittedName>
</protein>
<dbReference type="EMBL" id="LOCQ01000058">
    <property type="protein sequence ID" value="OBV38264.1"/>
    <property type="molecule type" value="Genomic_DNA"/>
</dbReference>
<dbReference type="AlphaFoldDB" id="A0A1A7BZT2"/>
<dbReference type="InterPro" id="IPR012902">
    <property type="entry name" value="N_methyl_site"/>
</dbReference>
<comment type="caution">
    <text evidence="1">The sequence shown here is derived from an EMBL/GenBank/DDBJ whole genome shotgun (WGS) entry which is preliminary data.</text>
</comment>
<dbReference type="Pfam" id="PF07963">
    <property type="entry name" value="N_methyl"/>
    <property type="match status" value="1"/>
</dbReference>
<reference evidence="1 2" key="1">
    <citation type="submission" date="2016-04" db="EMBL/GenBank/DDBJ databases">
        <title>Draft genome sequence of Janthinobacterium psychrotolerans sp. nov., isolated from freshwater sediments in Denmark.</title>
        <authorList>
            <person name="Gong X."/>
            <person name="Skrivergaard S."/>
            <person name="Korsgaard B.S."/>
            <person name="Schreiber L."/>
            <person name="Marshall I.P."/>
            <person name="Finster K."/>
            <person name="Schramm A."/>
        </authorList>
    </citation>
    <scope>NUCLEOTIDE SEQUENCE [LARGE SCALE GENOMIC DNA]</scope>
    <source>
        <strain evidence="1 2">S3-2</strain>
    </source>
</reference>
<dbReference type="SUPFAM" id="SSF54523">
    <property type="entry name" value="Pili subunits"/>
    <property type="match status" value="1"/>
</dbReference>
<proteinExistence type="predicted"/>
<evidence type="ECO:0000313" key="2">
    <source>
        <dbReference type="Proteomes" id="UP000092713"/>
    </source>
</evidence>
<dbReference type="PATRIC" id="fig|1747903.4.peg.1811"/>
<gene>
    <name evidence="1" type="ORF">ASR47_1005218</name>
</gene>
<dbReference type="Proteomes" id="UP000092713">
    <property type="component" value="Unassembled WGS sequence"/>
</dbReference>
<keyword evidence="2" id="KW-1185">Reference proteome</keyword>
<name>A0A1A7BZT2_9BURK</name>
<accession>A0A1A7BZT2</accession>
<evidence type="ECO:0000313" key="1">
    <source>
        <dbReference type="EMBL" id="OBV38264.1"/>
    </source>
</evidence>
<dbReference type="InterPro" id="IPR045584">
    <property type="entry name" value="Pilin-like"/>
</dbReference>
<dbReference type="Gene3D" id="3.30.700.10">
    <property type="entry name" value="Glycoprotein, Type 4 Pilin"/>
    <property type="match status" value="1"/>
</dbReference>
<dbReference type="STRING" id="1747903.ASR47_1005218"/>
<organism evidence="1 2">
    <name type="scientific">Janthinobacterium psychrotolerans</name>
    <dbReference type="NCBI Taxonomy" id="1747903"/>
    <lineage>
        <taxon>Bacteria</taxon>
        <taxon>Pseudomonadati</taxon>
        <taxon>Pseudomonadota</taxon>
        <taxon>Betaproteobacteria</taxon>
        <taxon>Burkholderiales</taxon>
        <taxon>Oxalobacteraceae</taxon>
        <taxon>Janthinobacterium</taxon>
    </lineage>
</organism>
<dbReference type="NCBIfam" id="TIGR02532">
    <property type="entry name" value="IV_pilin_GFxxxE"/>
    <property type="match status" value="1"/>
</dbReference>